<dbReference type="GO" id="GO:0043014">
    <property type="term" value="F:alpha-tubulin binding"/>
    <property type="evidence" value="ECO:0007669"/>
    <property type="project" value="InterPro"/>
</dbReference>
<dbReference type="GO" id="GO:0034314">
    <property type="term" value="P:Arp2/3 complex-mediated actin nucleation"/>
    <property type="evidence" value="ECO:0007669"/>
    <property type="project" value="InterPro"/>
</dbReference>
<dbReference type="GO" id="GO:0005769">
    <property type="term" value="C:early endosome"/>
    <property type="evidence" value="ECO:0007669"/>
    <property type="project" value="InterPro"/>
</dbReference>
<dbReference type="InterPro" id="IPR021854">
    <property type="entry name" value="WASH1_WAHD"/>
</dbReference>
<dbReference type="VEuPathDB" id="VectorBase:BGLAX_037798"/>
<comment type="similarity">
    <text evidence="1">Belongs to the WASH1 family.</text>
</comment>
<evidence type="ECO:0000256" key="1">
    <source>
        <dbReference type="ARBA" id="ARBA00005602"/>
    </source>
</evidence>
<evidence type="ECO:0000256" key="3">
    <source>
        <dbReference type="SAM" id="MobiDB-lite"/>
    </source>
</evidence>
<feature type="compositionally biased region" description="Basic residues" evidence="3">
    <location>
        <begin position="350"/>
        <end position="362"/>
    </location>
</feature>
<dbReference type="EnsemblMetazoa" id="BGLB001340-RB">
    <property type="protein sequence ID" value="BGLB001340-PB"/>
    <property type="gene ID" value="BGLB001340"/>
</dbReference>
<dbReference type="GO" id="GO:0071203">
    <property type="term" value="C:WASH complex"/>
    <property type="evidence" value="ECO:0007669"/>
    <property type="project" value="InterPro"/>
</dbReference>
<evidence type="ECO:0000256" key="2">
    <source>
        <dbReference type="ARBA" id="ARBA00023203"/>
    </source>
</evidence>
<evidence type="ECO:0000313" key="5">
    <source>
        <dbReference type="EnsemblMetazoa" id="BGLB001340-PB"/>
    </source>
</evidence>
<proteinExistence type="inferred from homology"/>
<sequence>MTISGNQGFSIPTIPPDLRREETFLQISDALDYLDKVANEVYARIGKRVEENKTHLQKINDRVNLAAAKVEKLKGSNKATKVFASAKYPAENNLAPFRTTFSNTDGVREIRHSHFKPQEKHAQVDERILKDKLQFYNVHLGTRAKKDPSHQGEGLGGLPRNIPSVSSLLLFNTTENPYKKYVMLDPLGVVTKTRSSIEEEVKAMAEAPSTILRNEDMFRISAENYLYMPEIGTVPEIAVPDLLPNLPGVADDLAFSGDQGPSIAPSVMSSMPELGGGGGGPPGGGGGASGGGGGGGGGGTDGGGGGGGGAISAVGPGGGGGGGGWVVLEPGPDGETSCSGKTEGSGAGLKSHKDRKHINKKKKQEEKEQSSAGASKGGGGDLMSDLFSRISMRRKGISGTSKPGPAEKTESTPNLGAMEKISSLIPAPPKNSDSAKEAGSEDDWE</sequence>
<dbReference type="KEGG" id="bgt:106054996"/>
<dbReference type="GO" id="GO:0005829">
    <property type="term" value="C:cytosol"/>
    <property type="evidence" value="ECO:0007669"/>
    <property type="project" value="GOC"/>
</dbReference>
<dbReference type="GO" id="GO:0043015">
    <property type="term" value="F:gamma-tubulin binding"/>
    <property type="evidence" value="ECO:0007669"/>
    <property type="project" value="TreeGrafter"/>
</dbReference>
<reference evidence="5" key="1">
    <citation type="submission" date="2020-05" db="UniProtKB">
        <authorList>
            <consortium name="EnsemblMetazoa"/>
        </authorList>
    </citation>
    <scope>IDENTIFICATION</scope>
    <source>
        <strain evidence="5">BB02</strain>
    </source>
</reference>
<evidence type="ECO:0000259" key="4">
    <source>
        <dbReference type="Pfam" id="PF11945"/>
    </source>
</evidence>
<accession>A0A2C9JEA9</accession>
<evidence type="ECO:0000313" key="6">
    <source>
        <dbReference type="Proteomes" id="UP000076420"/>
    </source>
</evidence>
<dbReference type="GO" id="GO:0055037">
    <property type="term" value="C:recycling endosome"/>
    <property type="evidence" value="ECO:0007669"/>
    <property type="project" value="TreeGrafter"/>
</dbReference>
<dbReference type="InterPro" id="IPR028290">
    <property type="entry name" value="WASH1"/>
</dbReference>
<dbReference type="AlphaFoldDB" id="A0A2C9JEA9"/>
<keyword evidence="2" id="KW-0009">Actin-binding</keyword>
<dbReference type="GO" id="GO:0003779">
    <property type="term" value="F:actin binding"/>
    <property type="evidence" value="ECO:0007669"/>
    <property type="project" value="UniProtKB-KW"/>
</dbReference>
<dbReference type="VEuPathDB" id="VectorBase:BGLB001340"/>
<dbReference type="PANTHER" id="PTHR23331:SF1">
    <property type="entry name" value="WASH COMPLEX SUBUNIT 1"/>
    <property type="match status" value="1"/>
</dbReference>
<dbReference type="Proteomes" id="UP000076420">
    <property type="component" value="Unassembled WGS sequence"/>
</dbReference>
<gene>
    <name evidence="5" type="primary">106054996</name>
</gene>
<feature type="compositionally biased region" description="Gly residues" evidence="3">
    <location>
        <begin position="274"/>
        <end position="325"/>
    </location>
</feature>
<dbReference type="STRING" id="6526.A0A2C9JEA9"/>
<feature type="domain" description="WASH1 WAHD" evidence="4">
    <location>
        <begin position="7"/>
        <end position="274"/>
    </location>
</feature>
<organism evidence="5 6">
    <name type="scientific">Biomphalaria glabrata</name>
    <name type="common">Bloodfluke planorb</name>
    <name type="synonym">Freshwater snail</name>
    <dbReference type="NCBI Taxonomy" id="6526"/>
    <lineage>
        <taxon>Eukaryota</taxon>
        <taxon>Metazoa</taxon>
        <taxon>Spiralia</taxon>
        <taxon>Lophotrochozoa</taxon>
        <taxon>Mollusca</taxon>
        <taxon>Gastropoda</taxon>
        <taxon>Heterobranchia</taxon>
        <taxon>Euthyneura</taxon>
        <taxon>Panpulmonata</taxon>
        <taxon>Hygrophila</taxon>
        <taxon>Lymnaeoidea</taxon>
        <taxon>Planorbidae</taxon>
        <taxon>Biomphalaria</taxon>
    </lineage>
</organism>
<dbReference type="GO" id="GO:0032456">
    <property type="term" value="P:endocytic recycling"/>
    <property type="evidence" value="ECO:0007669"/>
    <property type="project" value="TreeGrafter"/>
</dbReference>
<dbReference type="PANTHER" id="PTHR23331">
    <property type="entry name" value="CXYORF1"/>
    <property type="match status" value="1"/>
</dbReference>
<dbReference type="Pfam" id="PF11945">
    <property type="entry name" value="WASH_WAHD"/>
    <property type="match status" value="1"/>
</dbReference>
<protein>
    <recommendedName>
        <fullName evidence="4">WASH1 WAHD domain-containing protein</fullName>
    </recommendedName>
</protein>
<dbReference type="OrthoDB" id="307871at2759"/>
<feature type="region of interest" description="Disordered" evidence="3">
    <location>
        <begin position="253"/>
        <end position="445"/>
    </location>
</feature>
<dbReference type="GO" id="GO:0042147">
    <property type="term" value="P:retrograde transport, endosome to Golgi"/>
    <property type="evidence" value="ECO:0007669"/>
    <property type="project" value="TreeGrafter"/>
</dbReference>
<name>A0A2C9JEA9_BIOGL</name>
<dbReference type="GO" id="GO:0006887">
    <property type="term" value="P:exocytosis"/>
    <property type="evidence" value="ECO:0007669"/>
    <property type="project" value="TreeGrafter"/>
</dbReference>